<evidence type="ECO:0000256" key="1">
    <source>
        <dbReference type="SAM" id="MobiDB-lite"/>
    </source>
</evidence>
<organism evidence="2 3">
    <name type="scientific">Amanita muscaria (strain Koide BX008)</name>
    <dbReference type="NCBI Taxonomy" id="946122"/>
    <lineage>
        <taxon>Eukaryota</taxon>
        <taxon>Fungi</taxon>
        <taxon>Dikarya</taxon>
        <taxon>Basidiomycota</taxon>
        <taxon>Agaricomycotina</taxon>
        <taxon>Agaricomycetes</taxon>
        <taxon>Agaricomycetidae</taxon>
        <taxon>Agaricales</taxon>
        <taxon>Pluteineae</taxon>
        <taxon>Amanitaceae</taxon>
        <taxon>Amanita</taxon>
    </lineage>
</organism>
<feature type="region of interest" description="Disordered" evidence="1">
    <location>
        <begin position="1"/>
        <end position="37"/>
    </location>
</feature>
<dbReference type="HOGENOM" id="CLU_1495799_0_0_1"/>
<keyword evidence="3" id="KW-1185">Reference proteome</keyword>
<proteinExistence type="predicted"/>
<name>A0A0C2WNC7_AMAMK</name>
<protein>
    <submittedName>
        <fullName evidence="2">Uncharacterized protein</fullName>
    </submittedName>
</protein>
<dbReference type="Proteomes" id="UP000054549">
    <property type="component" value="Unassembled WGS sequence"/>
</dbReference>
<gene>
    <name evidence="2" type="ORF">M378DRAFT_728150</name>
</gene>
<feature type="compositionally biased region" description="Low complexity" evidence="1">
    <location>
        <begin position="1"/>
        <end position="25"/>
    </location>
</feature>
<reference evidence="2 3" key="1">
    <citation type="submission" date="2014-04" db="EMBL/GenBank/DDBJ databases">
        <title>Evolutionary Origins and Diversification of the Mycorrhizal Mutualists.</title>
        <authorList>
            <consortium name="DOE Joint Genome Institute"/>
            <consortium name="Mycorrhizal Genomics Consortium"/>
            <person name="Kohler A."/>
            <person name="Kuo A."/>
            <person name="Nagy L.G."/>
            <person name="Floudas D."/>
            <person name="Copeland A."/>
            <person name="Barry K.W."/>
            <person name="Cichocki N."/>
            <person name="Veneault-Fourrey C."/>
            <person name="LaButti K."/>
            <person name="Lindquist E.A."/>
            <person name="Lipzen A."/>
            <person name="Lundell T."/>
            <person name="Morin E."/>
            <person name="Murat C."/>
            <person name="Riley R."/>
            <person name="Ohm R."/>
            <person name="Sun H."/>
            <person name="Tunlid A."/>
            <person name="Henrissat B."/>
            <person name="Grigoriev I.V."/>
            <person name="Hibbett D.S."/>
            <person name="Martin F."/>
        </authorList>
    </citation>
    <scope>NUCLEOTIDE SEQUENCE [LARGE SCALE GENOMIC DNA]</scope>
    <source>
        <strain evidence="2 3">Koide BX008</strain>
    </source>
</reference>
<sequence>MSTMSSAGASTVSSTSWRTSVKSTSNHTTFPTPTLPKNVKPMTGVPWGWECQPCGNDIHFHMARIFGSPPQPRKQRVNDRGNRKIPNWTQSTSVPPDIKLLSYRFSVTSSMIVFLSFRMIAASFKSLAARASSSMSIACTVDPWRDTDTSCCYPFAIIRINLRLNNIFLMPRNTLYSTEV</sequence>
<dbReference type="EMBL" id="KN818262">
    <property type="protein sequence ID" value="KIL63102.1"/>
    <property type="molecule type" value="Genomic_DNA"/>
</dbReference>
<evidence type="ECO:0000313" key="2">
    <source>
        <dbReference type="EMBL" id="KIL63102.1"/>
    </source>
</evidence>
<evidence type="ECO:0000313" key="3">
    <source>
        <dbReference type="Proteomes" id="UP000054549"/>
    </source>
</evidence>
<accession>A0A0C2WNC7</accession>
<dbReference type="AlphaFoldDB" id="A0A0C2WNC7"/>
<feature type="region of interest" description="Disordered" evidence="1">
    <location>
        <begin position="67"/>
        <end position="89"/>
    </location>
</feature>
<dbReference type="InParanoid" id="A0A0C2WNC7"/>